<keyword evidence="7" id="KW-0479">Metal-binding</keyword>
<dbReference type="PANTHER" id="PTHR46300">
    <property type="entry name" value="P450, PUTATIVE (EUROFUNG)-RELATED-RELATED"/>
    <property type="match status" value="1"/>
</dbReference>
<dbReference type="Gene3D" id="1.10.630.10">
    <property type="entry name" value="Cytochrome P450"/>
    <property type="match status" value="1"/>
</dbReference>
<comment type="cofactor">
    <cofactor evidence="1">
        <name>heme</name>
        <dbReference type="ChEBI" id="CHEBI:30413"/>
    </cofactor>
</comment>
<evidence type="ECO:0000256" key="1">
    <source>
        <dbReference type="ARBA" id="ARBA00001971"/>
    </source>
</evidence>
<accession>A0ABQ8VJE7</accession>
<dbReference type="PRINTS" id="PR00385">
    <property type="entry name" value="P450"/>
</dbReference>
<dbReference type="Proteomes" id="UP001150217">
    <property type="component" value="Unassembled WGS sequence"/>
</dbReference>
<evidence type="ECO:0000256" key="10">
    <source>
        <dbReference type="ARBA" id="ARBA00023004"/>
    </source>
</evidence>
<dbReference type="EMBL" id="JANVFT010000042">
    <property type="protein sequence ID" value="KAJ4491086.1"/>
    <property type="molecule type" value="Genomic_DNA"/>
</dbReference>
<organism evidence="15 16">
    <name type="scientific">Lentinula lateritia</name>
    <dbReference type="NCBI Taxonomy" id="40482"/>
    <lineage>
        <taxon>Eukaryota</taxon>
        <taxon>Fungi</taxon>
        <taxon>Dikarya</taxon>
        <taxon>Basidiomycota</taxon>
        <taxon>Agaricomycotina</taxon>
        <taxon>Agaricomycetes</taxon>
        <taxon>Agaricomycetidae</taxon>
        <taxon>Agaricales</taxon>
        <taxon>Marasmiineae</taxon>
        <taxon>Omphalotaceae</taxon>
        <taxon>Lentinula</taxon>
    </lineage>
</organism>
<evidence type="ECO:0000313" key="15">
    <source>
        <dbReference type="EMBL" id="KAJ4491086.1"/>
    </source>
</evidence>
<dbReference type="SUPFAM" id="SSF48264">
    <property type="entry name" value="Cytochrome P450"/>
    <property type="match status" value="1"/>
</dbReference>
<evidence type="ECO:0000313" key="16">
    <source>
        <dbReference type="Proteomes" id="UP001150217"/>
    </source>
</evidence>
<proteinExistence type="inferred from homology"/>
<keyword evidence="9" id="KW-0560">Oxidoreductase</keyword>
<evidence type="ECO:0000256" key="11">
    <source>
        <dbReference type="ARBA" id="ARBA00023033"/>
    </source>
</evidence>
<evidence type="ECO:0000256" key="8">
    <source>
        <dbReference type="ARBA" id="ARBA00022989"/>
    </source>
</evidence>
<keyword evidence="11" id="KW-0503">Monooxygenase</keyword>
<feature type="chain" id="PRO_5046538357" evidence="14">
    <location>
        <begin position="21"/>
        <end position="542"/>
    </location>
</feature>
<evidence type="ECO:0000256" key="13">
    <source>
        <dbReference type="ARBA" id="ARBA00023180"/>
    </source>
</evidence>
<evidence type="ECO:0000256" key="12">
    <source>
        <dbReference type="ARBA" id="ARBA00023136"/>
    </source>
</evidence>
<keyword evidence="16" id="KW-1185">Reference proteome</keyword>
<comment type="caution">
    <text evidence="15">The sequence shown here is derived from an EMBL/GenBank/DDBJ whole genome shotgun (WGS) entry which is preliminary data.</text>
</comment>
<evidence type="ECO:0000256" key="4">
    <source>
        <dbReference type="ARBA" id="ARBA00010617"/>
    </source>
</evidence>
<comment type="subcellular location">
    <subcellularLocation>
        <location evidence="2">Membrane</location>
        <topology evidence="2">Single-pass membrane protein</topology>
    </subcellularLocation>
</comment>
<keyword evidence="13" id="KW-0325">Glycoprotein</keyword>
<gene>
    <name evidence="15" type="ORF">C8R41DRAFT_895949</name>
</gene>
<dbReference type="Pfam" id="PF00067">
    <property type="entry name" value="p450"/>
    <property type="match status" value="1"/>
</dbReference>
<dbReference type="CDD" id="cd11065">
    <property type="entry name" value="CYP64-like"/>
    <property type="match status" value="1"/>
</dbReference>
<evidence type="ECO:0000256" key="2">
    <source>
        <dbReference type="ARBA" id="ARBA00004167"/>
    </source>
</evidence>
<evidence type="ECO:0000256" key="3">
    <source>
        <dbReference type="ARBA" id="ARBA00005179"/>
    </source>
</evidence>
<name>A0ABQ8VJE7_9AGAR</name>
<keyword evidence="12" id="KW-0472">Membrane</keyword>
<dbReference type="InterPro" id="IPR001128">
    <property type="entry name" value="Cyt_P450"/>
</dbReference>
<evidence type="ECO:0000256" key="7">
    <source>
        <dbReference type="ARBA" id="ARBA00022723"/>
    </source>
</evidence>
<keyword evidence="5" id="KW-0349">Heme</keyword>
<sequence>MNFSVLSSLALLALLALRIAFNSWNRKRLPPGPRGLPILGNVLQLGATSQLWLIFDKWKYQYGPIIYLNMAGQNIVVLNTKAAATELLERRSAIYSDRPRSIVADYLGSQLSMPFTRYGKSWQSMRRAGHAVLNARISGQYQPVQIEEAIILAHSLLCDTSSPLLAKINRSASTIISVIYGKRSLSSGEPEQVFDDAPQAHTPPVYEKLHLTSDPLQTLSNIAHRFTSAVYPGAHLVELIPILDYLPVAIAKWKRDAQRDYKRISNIFERYFDDAVKSDPQRASLCVKLADDQVASGLTDTEKSWVAGSLSVAALETTSTTLSFFLHAMILHPNIQENAQIEIDRVVGRSRSPTSADMVHLPYVRAIVKEVLRWQPAIPLAVPHIAMEDDWYEGHFIPKGSSCIPNVWSMNRDKDVYGPDADKFHPERFLFQPEKGAEFALRAEYENDDGHCSYGFGRRVCVGRHVADNALFIDICTILWALRIEPAVSTNSAARRGSSKDILNPIPNFHCRIFPRFPEAEGLLQHLRDDVVHSRTNITGGQ</sequence>
<evidence type="ECO:0000256" key="14">
    <source>
        <dbReference type="SAM" id="SignalP"/>
    </source>
</evidence>
<comment type="pathway">
    <text evidence="3">Secondary metabolite biosynthesis.</text>
</comment>
<protein>
    <submittedName>
        <fullName evidence="15">Cytochrome P450</fullName>
    </submittedName>
</protein>
<feature type="signal peptide" evidence="14">
    <location>
        <begin position="1"/>
        <end position="20"/>
    </location>
</feature>
<keyword evidence="6" id="KW-0812">Transmembrane</keyword>
<keyword evidence="14" id="KW-0732">Signal</keyword>
<keyword evidence="10" id="KW-0408">Iron</keyword>
<keyword evidence="8" id="KW-1133">Transmembrane helix</keyword>
<dbReference type="InterPro" id="IPR050364">
    <property type="entry name" value="Cytochrome_P450_fung"/>
</dbReference>
<dbReference type="InterPro" id="IPR002401">
    <property type="entry name" value="Cyt_P450_E_grp-I"/>
</dbReference>
<dbReference type="PANTHER" id="PTHR46300:SF2">
    <property type="entry name" value="CYTOCHROME P450 MONOOXYGENASE ALNH-RELATED"/>
    <property type="match status" value="1"/>
</dbReference>
<evidence type="ECO:0000256" key="5">
    <source>
        <dbReference type="ARBA" id="ARBA00022617"/>
    </source>
</evidence>
<comment type="similarity">
    <text evidence="4">Belongs to the cytochrome P450 family.</text>
</comment>
<reference evidence="15" key="1">
    <citation type="submission" date="2022-08" db="EMBL/GenBank/DDBJ databases">
        <title>A Global Phylogenomic Analysis of the Shiitake Genus Lentinula.</title>
        <authorList>
            <consortium name="DOE Joint Genome Institute"/>
            <person name="Sierra-Patev S."/>
            <person name="Min B."/>
            <person name="Naranjo-Ortiz M."/>
            <person name="Looney B."/>
            <person name="Konkel Z."/>
            <person name="Slot J.C."/>
            <person name="Sakamoto Y."/>
            <person name="Steenwyk J.L."/>
            <person name="Rokas A."/>
            <person name="Carro J."/>
            <person name="Camarero S."/>
            <person name="Ferreira P."/>
            <person name="Molpeceres G."/>
            <person name="Ruiz-Duenas F.J."/>
            <person name="Serrano A."/>
            <person name="Henrissat B."/>
            <person name="Drula E."/>
            <person name="Hughes K.W."/>
            <person name="Mata J.L."/>
            <person name="Ishikawa N.K."/>
            <person name="Vargas-Isla R."/>
            <person name="Ushijima S."/>
            <person name="Smith C.A."/>
            <person name="Ahrendt S."/>
            <person name="Andreopoulos W."/>
            <person name="He G."/>
            <person name="Labutti K."/>
            <person name="Lipzen A."/>
            <person name="Ng V."/>
            <person name="Riley R."/>
            <person name="Sandor L."/>
            <person name="Barry K."/>
            <person name="Martinez A.T."/>
            <person name="Xiao Y."/>
            <person name="Gibbons J.G."/>
            <person name="Terashima K."/>
            <person name="Grigoriev I.V."/>
            <person name="Hibbett D.S."/>
        </authorList>
    </citation>
    <scope>NUCLEOTIDE SEQUENCE</scope>
    <source>
        <strain evidence="15">RHP3577 ss4</strain>
    </source>
</reference>
<dbReference type="InterPro" id="IPR036396">
    <property type="entry name" value="Cyt_P450_sf"/>
</dbReference>
<dbReference type="PRINTS" id="PR00463">
    <property type="entry name" value="EP450I"/>
</dbReference>
<evidence type="ECO:0000256" key="9">
    <source>
        <dbReference type="ARBA" id="ARBA00023002"/>
    </source>
</evidence>
<evidence type="ECO:0000256" key="6">
    <source>
        <dbReference type="ARBA" id="ARBA00022692"/>
    </source>
</evidence>